<keyword evidence="3" id="KW-1185">Reference proteome</keyword>
<name>A0A2T1C2Z7_9CYAN</name>
<sequence>MPSLNVTLVSGAPGAGKTTWIRQQAEAEAGAVVYVNVGSGETSVDSTYLAAEATKLVVLQIGQLSDFLKDPSVQIAQKIAECAVYIELGFHIDLYSLVLPENIANCRRVVLLSPEAPQSEWHKWADIVVAGAETRINLSSPHFWRSPLTGQVIDFNSLDTFWYELTAGAYGTIQRAKGIFDISDGRSLYFDFAARERDIGSLELNLPRWLDGRPQRFSGIEIVGEGLDSEAIAQTLESSCLEDRAIAYYQQKIKESLATGGNKS</sequence>
<dbReference type="Proteomes" id="UP000238762">
    <property type="component" value="Unassembled WGS sequence"/>
</dbReference>
<dbReference type="InterPro" id="IPR027417">
    <property type="entry name" value="P-loop_NTPase"/>
</dbReference>
<dbReference type="AlphaFoldDB" id="A0A2T1C2Z7"/>
<organism evidence="2 3">
    <name type="scientific">Merismopedia glauca CCAP 1448/3</name>
    <dbReference type="NCBI Taxonomy" id="1296344"/>
    <lineage>
        <taxon>Bacteria</taxon>
        <taxon>Bacillati</taxon>
        <taxon>Cyanobacteriota</taxon>
        <taxon>Cyanophyceae</taxon>
        <taxon>Synechococcales</taxon>
        <taxon>Merismopediaceae</taxon>
        <taxon>Merismopedia</taxon>
    </lineage>
</organism>
<comment type="caution">
    <text evidence="2">The sequence shown here is derived from an EMBL/GenBank/DDBJ whole genome shotgun (WGS) entry which is preliminary data.</text>
</comment>
<accession>A0A2T1C2Z7</accession>
<evidence type="ECO:0000259" key="1">
    <source>
        <dbReference type="Pfam" id="PF02492"/>
    </source>
</evidence>
<dbReference type="EMBL" id="PVWJ01000056">
    <property type="protein sequence ID" value="PSB02558.1"/>
    <property type="molecule type" value="Genomic_DNA"/>
</dbReference>
<evidence type="ECO:0000313" key="3">
    <source>
        <dbReference type="Proteomes" id="UP000238762"/>
    </source>
</evidence>
<dbReference type="SUPFAM" id="SSF52540">
    <property type="entry name" value="P-loop containing nucleoside triphosphate hydrolases"/>
    <property type="match status" value="1"/>
</dbReference>
<dbReference type="Gene3D" id="3.40.50.300">
    <property type="entry name" value="P-loop containing nucleotide triphosphate hydrolases"/>
    <property type="match status" value="1"/>
</dbReference>
<dbReference type="InterPro" id="IPR003495">
    <property type="entry name" value="CobW/HypB/UreG_nucleotide-bd"/>
</dbReference>
<gene>
    <name evidence="2" type="ORF">C7B64_12575</name>
</gene>
<evidence type="ECO:0000313" key="2">
    <source>
        <dbReference type="EMBL" id="PSB02558.1"/>
    </source>
</evidence>
<dbReference type="Pfam" id="PF02492">
    <property type="entry name" value="cobW"/>
    <property type="match status" value="1"/>
</dbReference>
<dbReference type="OrthoDB" id="539483at2"/>
<protein>
    <submittedName>
        <fullName evidence="2">GTPase, G3E family protein</fullName>
    </submittedName>
</protein>
<reference evidence="2 3" key="2">
    <citation type="submission" date="2018-03" db="EMBL/GenBank/DDBJ databases">
        <title>The ancient ancestry and fast evolution of plastids.</title>
        <authorList>
            <person name="Moore K.R."/>
            <person name="Magnabosco C."/>
            <person name="Momper L."/>
            <person name="Gold D.A."/>
            <person name="Bosak T."/>
            <person name="Fournier G.P."/>
        </authorList>
    </citation>
    <scope>NUCLEOTIDE SEQUENCE [LARGE SCALE GENOMIC DNA]</scope>
    <source>
        <strain evidence="2 3">CCAP 1448/3</strain>
    </source>
</reference>
<reference evidence="2 3" key="1">
    <citation type="submission" date="2018-02" db="EMBL/GenBank/DDBJ databases">
        <authorList>
            <person name="Cohen D.B."/>
            <person name="Kent A.D."/>
        </authorList>
    </citation>
    <scope>NUCLEOTIDE SEQUENCE [LARGE SCALE GENOMIC DNA]</scope>
    <source>
        <strain evidence="2 3">CCAP 1448/3</strain>
    </source>
</reference>
<proteinExistence type="predicted"/>
<dbReference type="RefSeq" id="WP_106289003.1">
    <property type="nucleotide sequence ID" value="NZ_CAWNTC010000054.1"/>
</dbReference>
<feature type="domain" description="CobW/HypB/UreG nucleotide-binding" evidence="1">
    <location>
        <begin position="6"/>
        <end position="80"/>
    </location>
</feature>